<comment type="caution">
    <text evidence="2">The sequence shown here is derived from an EMBL/GenBank/DDBJ whole genome shotgun (WGS) entry which is preliminary data.</text>
</comment>
<evidence type="ECO:0000256" key="1">
    <source>
        <dbReference type="SAM" id="MobiDB-lite"/>
    </source>
</evidence>
<proteinExistence type="predicted"/>
<protein>
    <submittedName>
        <fullName evidence="2">Uncharacterized protein</fullName>
    </submittedName>
</protein>
<dbReference type="Proteomes" id="UP001416858">
    <property type="component" value="Unassembled WGS sequence"/>
</dbReference>
<evidence type="ECO:0000313" key="2">
    <source>
        <dbReference type="EMBL" id="GAA5508984.1"/>
    </source>
</evidence>
<keyword evidence="3" id="KW-1185">Reference proteome</keyword>
<feature type="region of interest" description="Disordered" evidence="1">
    <location>
        <begin position="85"/>
        <end position="104"/>
    </location>
</feature>
<organism evidence="2 3">
    <name type="scientific">Novipirellula caenicola</name>
    <dbReference type="NCBI Taxonomy" id="1536901"/>
    <lineage>
        <taxon>Bacteria</taxon>
        <taxon>Pseudomonadati</taxon>
        <taxon>Planctomycetota</taxon>
        <taxon>Planctomycetia</taxon>
        <taxon>Pirellulales</taxon>
        <taxon>Pirellulaceae</taxon>
        <taxon>Novipirellula</taxon>
    </lineage>
</organism>
<accession>A0ABP9VV16</accession>
<reference evidence="2 3" key="1">
    <citation type="submission" date="2024-02" db="EMBL/GenBank/DDBJ databases">
        <title>Rhodopirellula caenicola NBRC 110016.</title>
        <authorList>
            <person name="Ichikawa N."/>
            <person name="Katano-Makiyama Y."/>
            <person name="Hidaka K."/>
        </authorList>
    </citation>
    <scope>NUCLEOTIDE SEQUENCE [LARGE SCALE GENOMIC DNA]</scope>
    <source>
        <strain evidence="2 3">NBRC 110016</strain>
    </source>
</reference>
<evidence type="ECO:0000313" key="3">
    <source>
        <dbReference type="Proteomes" id="UP001416858"/>
    </source>
</evidence>
<sequence>MTTFGIGCRVKQTLFQTFSRETIYEKIRRFRETNGLNRGVGGVFCGVNAHPHSQIHAVTWGGWFAGLQVKSPTVAGKICTVLRKSRASARPSPGGRSRGRCPPS</sequence>
<dbReference type="EMBL" id="BAABRO010000012">
    <property type="protein sequence ID" value="GAA5508984.1"/>
    <property type="molecule type" value="Genomic_DNA"/>
</dbReference>
<gene>
    <name evidence="2" type="ORF">Rcae01_04453</name>
</gene>
<name>A0ABP9VV16_9BACT</name>